<comment type="subcellular location">
    <subcellularLocation>
        <location evidence="1">Membrane</location>
        <topology evidence="1">Multi-pass membrane protein</topology>
    </subcellularLocation>
</comment>
<feature type="transmembrane region" description="Helical" evidence="6">
    <location>
        <begin position="42"/>
        <end position="64"/>
    </location>
</feature>
<evidence type="ECO:0000256" key="6">
    <source>
        <dbReference type="SAM" id="Phobius"/>
    </source>
</evidence>
<feature type="transmembrane region" description="Helical" evidence="6">
    <location>
        <begin position="132"/>
        <end position="152"/>
    </location>
</feature>
<keyword evidence="3 6" id="KW-0812">Transmembrane</keyword>
<evidence type="ECO:0000256" key="2">
    <source>
        <dbReference type="ARBA" id="ARBA00022448"/>
    </source>
</evidence>
<keyword evidence="4 6" id="KW-1133">Transmembrane helix</keyword>
<dbReference type="GO" id="GO:0015293">
    <property type="term" value="F:symporter activity"/>
    <property type="evidence" value="ECO:0007669"/>
    <property type="project" value="InterPro"/>
</dbReference>
<dbReference type="InterPro" id="IPR001991">
    <property type="entry name" value="Na-dicarboxylate_symporter"/>
</dbReference>
<feature type="transmembrane region" description="Helical" evidence="6">
    <location>
        <begin position="209"/>
        <end position="232"/>
    </location>
</feature>
<evidence type="ECO:0000256" key="3">
    <source>
        <dbReference type="ARBA" id="ARBA00022692"/>
    </source>
</evidence>
<dbReference type="InterPro" id="IPR036458">
    <property type="entry name" value="Na:dicarbo_symporter_sf"/>
</dbReference>
<dbReference type="SUPFAM" id="SSF118215">
    <property type="entry name" value="Proton glutamate symport protein"/>
    <property type="match status" value="1"/>
</dbReference>
<evidence type="ECO:0000313" key="8">
    <source>
        <dbReference type="Proteomes" id="UP000078390"/>
    </source>
</evidence>
<dbReference type="RefSeq" id="WP_208595661.1">
    <property type="nucleotide sequence ID" value="NZ_LWLG01000002.1"/>
</dbReference>
<dbReference type="Pfam" id="PF00375">
    <property type="entry name" value="SDF"/>
    <property type="match status" value="1"/>
</dbReference>
<dbReference type="PRINTS" id="PR00173">
    <property type="entry name" value="EDTRNSPORT"/>
</dbReference>
<dbReference type="PATRIC" id="fig|999894.6.peg.480"/>
<dbReference type="Proteomes" id="UP000078390">
    <property type="component" value="Unassembled WGS sequence"/>
</dbReference>
<dbReference type="Gene3D" id="1.10.3860.10">
    <property type="entry name" value="Sodium:dicarboxylate symporter"/>
    <property type="match status" value="1"/>
</dbReference>
<sequence>MGFLKRIENQTLLAILLAVVVGISFPSVVLKFSVIGKAFLKLLKMVVAPLIFTSVFISLLNLKSLKTLERLGLRTIIYYLATTSLSVLIGLLLVNLIKPSAEIGASEIPELKTISLSELFLGLFPENIVKSFAHTEVIPIIFFAMVLALAALKIGEKARPLNLFFGALNETLLTLTRGIIRLTPAGVFFLVASLVAKEGLSPLISLWEYAGTVVLGLAIHGLVTLPFLLYLFTRTNPWRYFLAVREAPLLALSTASSSATLPVTIEVAEEKAGVKPEVAGFILPLGSTVNMDGTALYEAVAAMFIAYSYGLKLTLSQQVVIFLTAVLASVGAAGIPSAGLVTMTLVLQSVGLPLEGLGLILAVDRFLDMLRTSINVWGDLVGAKIIDSWLPKEAKH</sequence>
<comment type="caution">
    <text evidence="7">The sequence shown here is derived from an EMBL/GenBank/DDBJ whole genome shotgun (WGS) entry which is preliminary data.</text>
</comment>
<feature type="transmembrane region" description="Helical" evidence="6">
    <location>
        <begin position="12"/>
        <end position="30"/>
    </location>
</feature>
<dbReference type="PANTHER" id="PTHR11958:SF63">
    <property type="entry name" value="AMINO ACID TRANSPORTER"/>
    <property type="match status" value="1"/>
</dbReference>
<feature type="transmembrane region" description="Helical" evidence="6">
    <location>
        <begin position="345"/>
        <end position="363"/>
    </location>
</feature>
<keyword evidence="8" id="KW-1185">Reference proteome</keyword>
<gene>
    <name evidence="7" type="ORF">TDIS_0476</name>
</gene>
<reference evidence="7 8" key="1">
    <citation type="submission" date="2016-04" db="EMBL/GenBank/DDBJ databases">
        <title>Genome analysis of Thermosulfurimonas dismutans, the first thermophilic sulfur-disproportionating bacterium of the phylum Thermodesulfobacteria.</title>
        <authorList>
            <person name="Mardanov A.V."/>
            <person name="Beletsky A.V."/>
            <person name="Kadnikov V.V."/>
            <person name="Slobodkin A.I."/>
            <person name="Ravin N.V."/>
        </authorList>
    </citation>
    <scope>NUCLEOTIDE SEQUENCE [LARGE SCALE GENOMIC DNA]</scope>
    <source>
        <strain evidence="7 8">S95</strain>
    </source>
</reference>
<feature type="transmembrane region" description="Helical" evidence="6">
    <location>
        <begin position="76"/>
        <end position="97"/>
    </location>
</feature>
<dbReference type="InterPro" id="IPR050746">
    <property type="entry name" value="DAACS"/>
</dbReference>
<feature type="transmembrane region" description="Helical" evidence="6">
    <location>
        <begin position="319"/>
        <end position="339"/>
    </location>
</feature>
<dbReference type="AlphaFoldDB" id="A0A179D5D5"/>
<accession>A0A179D5D5</accession>
<keyword evidence="5 6" id="KW-0472">Membrane</keyword>
<name>A0A179D5D5_9BACT</name>
<evidence type="ECO:0000256" key="1">
    <source>
        <dbReference type="ARBA" id="ARBA00004141"/>
    </source>
</evidence>
<feature type="transmembrane region" description="Helical" evidence="6">
    <location>
        <begin position="179"/>
        <end position="197"/>
    </location>
</feature>
<evidence type="ECO:0000256" key="4">
    <source>
        <dbReference type="ARBA" id="ARBA00022989"/>
    </source>
</evidence>
<dbReference type="GO" id="GO:0016020">
    <property type="term" value="C:membrane"/>
    <property type="evidence" value="ECO:0007669"/>
    <property type="project" value="UniProtKB-SubCell"/>
</dbReference>
<evidence type="ECO:0000256" key="5">
    <source>
        <dbReference type="ARBA" id="ARBA00023136"/>
    </source>
</evidence>
<dbReference type="PANTHER" id="PTHR11958">
    <property type="entry name" value="SODIUM/DICARBOXYLATE SYMPORTER-RELATED"/>
    <property type="match status" value="1"/>
</dbReference>
<protein>
    <submittedName>
        <fullName evidence="7">Proton/glutamate symport protein</fullName>
    </submittedName>
</protein>
<dbReference type="STRING" id="999894.TDIS_0476"/>
<proteinExistence type="predicted"/>
<dbReference type="EMBL" id="LWLG01000002">
    <property type="protein sequence ID" value="OAQ21256.1"/>
    <property type="molecule type" value="Genomic_DNA"/>
</dbReference>
<organism evidence="7 8">
    <name type="scientific">Thermosulfurimonas dismutans</name>
    <dbReference type="NCBI Taxonomy" id="999894"/>
    <lineage>
        <taxon>Bacteria</taxon>
        <taxon>Pseudomonadati</taxon>
        <taxon>Thermodesulfobacteriota</taxon>
        <taxon>Thermodesulfobacteria</taxon>
        <taxon>Thermodesulfobacteriales</taxon>
        <taxon>Thermodesulfobacteriaceae</taxon>
        <taxon>Thermosulfurimonas</taxon>
    </lineage>
</organism>
<evidence type="ECO:0000313" key="7">
    <source>
        <dbReference type="EMBL" id="OAQ21256.1"/>
    </source>
</evidence>
<keyword evidence="2" id="KW-0813">Transport</keyword>